<name>A0A5C3KWC5_COPMA</name>
<dbReference type="OrthoDB" id="2131701at2759"/>
<reference evidence="1 2" key="1">
    <citation type="journal article" date="2019" name="Nat. Ecol. Evol.">
        <title>Megaphylogeny resolves global patterns of mushroom evolution.</title>
        <authorList>
            <person name="Varga T."/>
            <person name="Krizsan K."/>
            <person name="Foldi C."/>
            <person name="Dima B."/>
            <person name="Sanchez-Garcia M."/>
            <person name="Sanchez-Ramirez S."/>
            <person name="Szollosi G.J."/>
            <person name="Szarkandi J.G."/>
            <person name="Papp V."/>
            <person name="Albert L."/>
            <person name="Andreopoulos W."/>
            <person name="Angelini C."/>
            <person name="Antonin V."/>
            <person name="Barry K.W."/>
            <person name="Bougher N.L."/>
            <person name="Buchanan P."/>
            <person name="Buyck B."/>
            <person name="Bense V."/>
            <person name="Catcheside P."/>
            <person name="Chovatia M."/>
            <person name="Cooper J."/>
            <person name="Damon W."/>
            <person name="Desjardin D."/>
            <person name="Finy P."/>
            <person name="Geml J."/>
            <person name="Haridas S."/>
            <person name="Hughes K."/>
            <person name="Justo A."/>
            <person name="Karasinski D."/>
            <person name="Kautmanova I."/>
            <person name="Kiss B."/>
            <person name="Kocsube S."/>
            <person name="Kotiranta H."/>
            <person name="LaButti K.M."/>
            <person name="Lechner B.E."/>
            <person name="Liimatainen K."/>
            <person name="Lipzen A."/>
            <person name="Lukacs Z."/>
            <person name="Mihaltcheva S."/>
            <person name="Morgado L.N."/>
            <person name="Niskanen T."/>
            <person name="Noordeloos M.E."/>
            <person name="Ohm R.A."/>
            <person name="Ortiz-Santana B."/>
            <person name="Ovrebo C."/>
            <person name="Racz N."/>
            <person name="Riley R."/>
            <person name="Savchenko A."/>
            <person name="Shiryaev A."/>
            <person name="Soop K."/>
            <person name="Spirin V."/>
            <person name="Szebenyi C."/>
            <person name="Tomsovsky M."/>
            <person name="Tulloss R.E."/>
            <person name="Uehling J."/>
            <person name="Grigoriev I.V."/>
            <person name="Vagvolgyi C."/>
            <person name="Papp T."/>
            <person name="Martin F.M."/>
            <person name="Miettinen O."/>
            <person name="Hibbett D.S."/>
            <person name="Nagy L.G."/>
        </authorList>
    </citation>
    <scope>NUCLEOTIDE SEQUENCE [LARGE SCALE GENOMIC DNA]</scope>
    <source>
        <strain evidence="1 2">CBS 121175</strain>
    </source>
</reference>
<dbReference type="SUPFAM" id="SSF50370">
    <property type="entry name" value="Ricin B-like lectins"/>
    <property type="match status" value="1"/>
</dbReference>
<accession>A0A5C3KWC5</accession>
<protein>
    <recommendedName>
        <fullName evidence="3">Ricin B lectin domain-containing protein</fullName>
    </recommendedName>
</protein>
<organism evidence="1 2">
    <name type="scientific">Coprinopsis marcescibilis</name>
    <name type="common">Agaric fungus</name>
    <name type="synonym">Psathyrella marcescibilis</name>
    <dbReference type="NCBI Taxonomy" id="230819"/>
    <lineage>
        <taxon>Eukaryota</taxon>
        <taxon>Fungi</taxon>
        <taxon>Dikarya</taxon>
        <taxon>Basidiomycota</taxon>
        <taxon>Agaricomycotina</taxon>
        <taxon>Agaricomycetes</taxon>
        <taxon>Agaricomycetidae</taxon>
        <taxon>Agaricales</taxon>
        <taxon>Agaricineae</taxon>
        <taxon>Psathyrellaceae</taxon>
        <taxon>Coprinopsis</taxon>
    </lineage>
</organism>
<dbReference type="AlphaFoldDB" id="A0A5C3KWC5"/>
<evidence type="ECO:0008006" key="3">
    <source>
        <dbReference type="Google" id="ProtNLM"/>
    </source>
</evidence>
<dbReference type="InterPro" id="IPR035992">
    <property type="entry name" value="Ricin_B-like_lectins"/>
</dbReference>
<dbReference type="EMBL" id="ML210205">
    <property type="protein sequence ID" value="TFK24163.1"/>
    <property type="molecule type" value="Genomic_DNA"/>
</dbReference>
<sequence>MELGECQPNQIWVVDHFPDFVEPCVNESVYKIVNIQSGTVAHVEASGSVKGYEYNEGRNQLVSLFNWSCVAHLKFVDLRASEWEAIQQSSNPFLCSFKNILNGLYLSINGEFADNDTHIVATEHEFKWRLVVDPFNRDIYEIYVPYVNLSVDLQDDSKDPGTLIRLSNPKRAFHWRFEKVDIANRSAPVWETEYPGATSCECAQVKAESPKPEVWLEV</sequence>
<dbReference type="CDD" id="cd23422">
    <property type="entry name" value="beta-trefoil_Ricin_MPL_CNL"/>
    <property type="match status" value="1"/>
</dbReference>
<evidence type="ECO:0000313" key="2">
    <source>
        <dbReference type="Proteomes" id="UP000307440"/>
    </source>
</evidence>
<proteinExistence type="predicted"/>
<evidence type="ECO:0000313" key="1">
    <source>
        <dbReference type="EMBL" id="TFK24163.1"/>
    </source>
</evidence>
<dbReference type="Proteomes" id="UP000307440">
    <property type="component" value="Unassembled WGS sequence"/>
</dbReference>
<dbReference type="Gene3D" id="2.80.10.50">
    <property type="match status" value="1"/>
</dbReference>
<dbReference type="STRING" id="230819.A0A5C3KWC5"/>
<gene>
    <name evidence="1" type="ORF">FA15DRAFT_431930</name>
</gene>
<keyword evidence="2" id="KW-1185">Reference proteome</keyword>